<dbReference type="OrthoDB" id="5987619at2759"/>
<dbReference type="EMBL" id="RCHS01003678">
    <property type="protein sequence ID" value="RMX40208.1"/>
    <property type="molecule type" value="Genomic_DNA"/>
</dbReference>
<dbReference type="AlphaFoldDB" id="A0A3M6TFT5"/>
<protein>
    <recommendedName>
        <fullName evidence="3">Endonuclease/exonuclease/phosphatase domain-containing protein</fullName>
    </recommendedName>
</protein>
<sequence>MGAAIEEQLRDQSIFVTGGGVEGFCLCRSDRKAGDGGLMIYARSDIHFVKVKYLKGITPEEWAAFRTETIILKVKLSRETVFYAGDFNADLLNPDKPPKDGRNPLDLMEIFVTKKKKTLVSDVVDTQISDHSLVFTILRSRAPRSRSRKIVDKFIQDLQMAPFSIVEVFDEVDDKLYAFEQLYYEILNEHTPLKQTIVRGNQVPYMTEQWRKARRHRNKLWRLFQRDRTDANYDHYKIQRNISTSLRRKAIKEHFMKKSSEPENPRKFWNAYRLFLHGKTKQANDIIIKENDVVISDKREIAELFDAHFIQIADDVPLMKETEYGQHFENHPSIKAIHEKNSATDAPLCFNFEHINQAQVEKALLDVNVRKSCGNDMLSPRLNPMQKKVLVEYCYSVEAALEDKIKYDYDQRMTRNPYVNLAIG</sequence>
<evidence type="ECO:0000313" key="1">
    <source>
        <dbReference type="EMBL" id="RMX40208.1"/>
    </source>
</evidence>
<proteinExistence type="predicted"/>
<dbReference type="PANTHER" id="PTHR47510">
    <property type="entry name" value="REVERSE TRANSCRIPTASE DOMAIN-CONTAINING PROTEIN"/>
    <property type="match status" value="1"/>
</dbReference>
<dbReference type="PANTHER" id="PTHR47510:SF3">
    <property type="entry name" value="ENDO_EXONUCLEASE_PHOSPHATASE DOMAIN-CONTAINING PROTEIN"/>
    <property type="match status" value="1"/>
</dbReference>
<evidence type="ECO:0000313" key="2">
    <source>
        <dbReference type="Proteomes" id="UP000275408"/>
    </source>
</evidence>
<comment type="caution">
    <text evidence="1">The sequence shown here is derived from an EMBL/GenBank/DDBJ whole genome shotgun (WGS) entry which is preliminary data.</text>
</comment>
<keyword evidence="2" id="KW-1185">Reference proteome</keyword>
<evidence type="ECO:0008006" key="3">
    <source>
        <dbReference type="Google" id="ProtNLM"/>
    </source>
</evidence>
<organism evidence="1 2">
    <name type="scientific">Pocillopora damicornis</name>
    <name type="common">Cauliflower coral</name>
    <name type="synonym">Millepora damicornis</name>
    <dbReference type="NCBI Taxonomy" id="46731"/>
    <lineage>
        <taxon>Eukaryota</taxon>
        <taxon>Metazoa</taxon>
        <taxon>Cnidaria</taxon>
        <taxon>Anthozoa</taxon>
        <taxon>Hexacorallia</taxon>
        <taxon>Scleractinia</taxon>
        <taxon>Astrocoeniina</taxon>
        <taxon>Pocilloporidae</taxon>
        <taxon>Pocillopora</taxon>
    </lineage>
</organism>
<name>A0A3M6TFT5_POCDA</name>
<accession>A0A3M6TFT5</accession>
<reference evidence="1 2" key="1">
    <citation type="journal article" date="2018" name="Sci. Rep.">
        <title>Comparative analysis of the Pocillopora damicornis genome highlights role of immune system in coral evolution.</title>
        <authorList>
            <person name="Cunning R."/>
            <person name="Bay R.A."/>
            <person name="Gillette P."/>
            <person name="Baker A.C."/>
            <person name="Traylor-Knowles N."/>
        </authorList>
    </citation>
    <scope>NUCLEOTIDE SEQUENCE [LARGE SCALE GENOMIC DNA]</scope>
    <source>
        <strain evidence="1">RSMAS</strain>
        <tissue evidence="1">Whole animal</tissue>
    </source>
</reference>
<gene>
    <name evidence="1" type="ORF">pdam_00016550</name>
</gene>
<dbReference type="Proteomes" id="UP000275408">
    <property type="component" value="Unassembled WGS sequence"/>
</dbReference>